<organism evidence="1">
    <name type="scientific">uncultured marine group II/III euryarchaeote AD1000_04_H02</name>
    <dbReference type="NCBI Taxonomy" id="1457706"/>
    <lineage>
        <taxon>Archaea</taxon>
        <taxon>Methanobacteriati</taxon>
        <taxon>Methanobacteriota</taxon>
        <taxon>environmental samples</taxon>
    </lineage>
</organism>
<reference evidence="1" key="1">
    <citation type="journal article" date="2014" name="Genome Biol. Evol.">
        <title>Pangenome evidence for extensive interdomain horizontal transfer affecting lineage core and shell genes in uncultured planktonic thaumarchaeota and euryarchaeota.</title>
        <authorList>
            <person name="Deschamps P."/>
            <person name="Zivanovic Y."/>
            <person name="Moreira D."/>
            <person name="Rodriguez-Valera F."/>
            <person name="Lopez-Garcia P."/>
        </authorList>
    </citation>
    <scope>NUCLEOTIDE SEQUENCE</scope>
</reference>
<dbReference type="EMBL" id="KF900314">
    <property type="protein sequence ID" value="AIE90615.1"/>
    <property type="molecule type" value="Genomic_DNA"/>
</dbReference>
<sequence length="181" mass="19995">MGDAVSDIPLAVDMDGTLILSDMSRISFSRVIARRPWVLPGLILKELTGRRAQWKRDLAERLVFDPAELDYHEAFLDWITGESARGRTLVLATASDRIVAERVAAHVGLFSDVMASDVTYNLRGRRKAEALVSRFGEGGFGYAGNSHHDLTVWERAGQVVVVNPEKGLLDKLDDGADIVFE</sequence>
<proteinExistence type="predicted"/>
<dbReference type="InterPro" id="IPR036412">
    <property type="entry name" value="HAD-like_sf"/>
</dbReference>
<dbReference type="AlphaFoldDB" id="A0A075FGV8"/>
<dbReference type="Pfam" id="PF12710">
    <property type="entry name" value="HAD"/>
    <property type="match status" value="1"/>
</dbReference>
<dbReference type="Gene3D" id="3.40.50.1000">
    <property type="entry name" value="HAD superfamily/HAD-like"/>
    <property type="match status" value="1"/>
</dbReference>
<dbReference type="GO" id="GO:0016740">
    <property type="term" value="F:transferase activity"/>
    <property type="evidence" value="ECO:0007669"/>
    <property type="project" value="UniProtKB-KW"/>
</dbReference>
<keyword evidence="1" id="KW-0808">Transferase</keyword>
<accession>A0A075FGV8</accession>
<evidence type="ECO:0000313" key="1">
    <source>
        <dbReference type="EMBL" id="AIE90615.1"/>
    </source>
</evidence>
<dbReference type="InterPro" id="IPR023214">
    <property type="entry name" value="HAD_sf"/>
</dbReference>
<dbReference type="SUPFAM" id="SSF56784">
    <property type="entry name" value="HAD-like"/>
    <property type="match status" value="1"/>
</dbReference>
<name>A0A075FGV8_9EURY</name>
<protein>
    <submittedName>
        <fullName evidence="1">UbiA prenyltransferase</fullName>
    </submittedName>
</protein>